<dbReference type="Proteomes" id="UP001324533">
    <property type="component" value="Chromosome"/>
</dbReference>
<organism evidence="2 3">
    <name type="scientific">Microbacterium invictum</name>
    <dbReference type="NCBI Taxonomy" id="515415"/>
    <lineage>
        <taxon>Bacteria</taxon>
        <taxon>Bacillati</taxon>
        <taxon>Actinomycetota</taxon>
        <taxon>Actinomycetes</taxon>
        <taxon>Micrococcales</taxon>
        <taxon>Microbacteriaceae</taxon>
        <taxon>Microbacterium</taxon>
    </lineage>
</organism>
<gene>
    <name evidence="2" type="ORF">T9R20_14810</name>
</gene>
<reference evidence="2 3" key="1">
    <citation type="submission" date="2023-06" db="EMBL/GenBank/DDBJ databases">
        <title>Rock-solubilizing bacteria, Microbacterium invictum, promotes re-establishment of vegetation in rocky wasteland by accelerating rock bio-weathering and reshaping soil bacterial community.</title>
        <authorList>
            <person name="Liu C."/>
        </authorList>
    </citation>
    <scope>NUCLEOTIDE SEQUENCE [LARGE SCALE GENOMIC DNA]</scope>
    <source>
        <strain evidence="2 3">X-18</strain>
    </source>
</reference>
<name>A0ABZ0V9D8_9MICO</name>
<evidence type="ECO:0000313" key="2">
    <source>
        <dbReference type="EMBL" id="WQB69951.1"/>
    </source>
</evidence>
<accession>A0ABZ0V9D8</accession>
<dbReference type="RefSeq" id="WP_322410079.1">
    <property type="nucleotide sequence ID" value="NZ_CP139779.1"/>
</dbReference>
<dbReference type="Pfam" id="PF13196">
    <property type="entry name" value="DUF4012"/>
    <property type="match status" value="1"/>
</dbReference>
<keyword evidence="1" id="KW-0472">Membrane</keyword>
<keyword evidence="3" id="KW-1185">Reference proteome</keyword>
<dbReference type="EMBL" id="CP139779">
    <property type="protein sequence ID" value="WQB69951.1"/>
    <property type="molecule type" value="Genomic_DNA"/>
</dbReference>
<evidence type="ECO:0000256" key="1">
    <source>
        <dbReference type="SAM" id="Phobius"/>
    </source>
</evidence>
<keyword evidence="1" id="KW-0812">Transmembrane</keyword>
<keyword evidence="1" id="KW-1133">Transmembrane helix</keyword>
<dbReference type="InterPro" id="IPR025101">
    <property type="entry name" value="DUF4012"/>
</dbReference>
<protein>
    <submittedName>
        <fullName evidence="2">DUF4012 domain-containing protein</fullName>
    </submittedName>
</protein>
<proteinExistence type="predicted"/>
<feature type="transmembrane region" description="Helical" evidence="1">
    <location>
        <begin position="12"/>
        <end position="37"/>
    </location>
</feature>
<evidence type="ECO:0000313" key="3">
    <source>
        <dbReference type="Proteomes" id="UP001324533"/>
    </source>
</evidence>
<sequence>MSESANPRALRQAGVVFAWIVAAFLVALVFLACWVGVRGFLAYQHLSDAQATAGAAREDLSDPALASAAIADVAADTSAARALTSDPLWRVAEALPWAGPQLGAVSTVAAAVDDVAGSALAPLADVASGFDLAALRPQDGRIDLAPFTDIREAAATGASSIGEAADAVDAIDRTPLVRPLRDAVDEVGTLLDETETATGALTRAATLLPAMLGADGPRSYLVLFQNNAEWRSLGGIPGATALVRTDGGAISLAEQASSSDFPRYDESVLPLGPDVEGIFSARPGRFMQNVTQIPDFAVSGALAREMWARERGGEQVDGVIAIDPVALSYLLAATGPVTLPTGDVLTAENAVPLLLNEVYFRYEDPAAQDAFFAAAAASVFSALTAGGTDPAALVDALSRAGDERRLLLWSARDDEQALLADTTLAGPLPQTDDDVARFGVYLNDGTGSKMDYYVTATPTLTWDTCATGGSAASPTASGTATLTVTLTNTAPADAATSLPRYITGGGAFDVAPGVARTVGYVYLPEGFELQDATITGDVGFGGGTHDGRRVLSFAVDVAPGASATATVTVSAPEGSAPQLELVSTPTLVPPPDLVAVCEPA</sequence>